<dbReference type="SMART" id="SM00461">
    <property type="entry name" value="WH1"/>
    <property type="match status" value="1"/>
</dbReference>
<dbReference type="InterPro" id="IPR011993">
    <property type="entry name" value="PH-like_dom_sf"/>
</dbReference>
<dbReference type="InterPro" id="IPR000697">
    <property type="entry name" value="WH1/EVH1_dom"/>
</dbReference>
<reference evidence="2" key="1">
    <citation type="journal article" date="2020" name="Fungal Divers.">
        <title>Resolving the Mortierellaceae phylogeny through synthesis of multi-gene phylogenetics and phylogenomics.</title>
        <authorList>
            <person name="Vandepol N."/>
            <person name="Liber J."/>
            <person name="Desiro A."/>
            <person name="Na H."/>
            <person name="Kennedy M."/>
            <person name="Barry K."/>
            <person name="Grigoriev I.V."/>
            <person name="Miller A.N."/>
            <person name="O'Donnell K."/>
            <person name="Stajich J.E."/>
            <person name="Bonito G."/>
        </authorList>
    </citation>
    <scope>NUCLEOTIDE SEQUENCE</scope>
    <source>
        <strain evidence="2">NRRL 6426</strain>
    </source>
</reference>
<dbReference type="PROSITE" id="PS50229">
    <property type="entry name" value="WH1"/>
    <property type="match status" value="1"/>
</dbReference>
<keyword evidence="3" id="KW-1185">Reference proteome</keyword>
<evidence type="ECO:0000313" key="2">
    <source>
        <dbReference type="EMBL" id="KAF9153197.1"/>
    </source>
</evidence>
<dbReference type="Gene3D" id="2.30.29.30">
    <property type="entry name" value="Pleckstrin-homology domain (PH domain)/Phosphotyrosine-binding domain (PTB)"/>
    <property type="match status" value="1"/>
</dbReference>
<gene>
    <name evidence="2" type="ORF">BG015_003901</name>
</gene>
<evidence type="ECO:0000259" key="1">
    <source>
        <dbReference type="PROSITE" id="PS50229"/>
    </source>
</evidence>
<dbReference type="Proteomes" id="UP000748756">
    <property type="component" value="Unassembled WGS sequence"/>
</dbReference>
<comment type="caution">
    <text evidence="2">The sequence shown here is derived from an EMBL/GenBank/DDBJ whole genome shotgun (WGS) entry which is preliminary data.</text>
</comment>
<organism evidence="2 3">
    <name type="scientific">Linnemannia schmuckeri</name>
    <dbReference type="NCBI Taxonomy" id="64567"/>
    <lineage>
        <taxon>Eukaryota</taxon>
        <taxon>Fungi</taxon>
        <taxon>Fungi incertae sedis</taxon>
        <taxon>Mucoromycota</taxon>
        <taxon>Mortierellomycotina</taxon>
        <taxon>Mortierellomycetes</taxon>
        <taxon>Mortierellales</taxon>
        <taxon>Mortierellaceae</taxon>
        <taxon>Linnemannia</taxon>
    </lineage>
</organism>
<accession>A0A9P5S1Y4</accession>
<dbReference type="EMBL" id="JAAAUQ010000190">
    <property type="protein sequence ID" value="KAF9153197.1"/>
    <property type="molecule type" value="Genomic_DNA"/>
</dbReference>
<dbReference type="OrthoDB" id="8963340at2759"/>
<dbReference type="CDD" id="cd01205">
    <property type="entry name" value="EVH1_WASP-like"/>
    <property type="match status" value="1"/>
</dbReference>
<protein>
    <recommendedName>
        <fullName evidence="1">WH1 domain-containing protein</fullName>
    </recommendedName>
</protein>
<proteinExistence type="predicted"/>
<evidence type="ECO:0000313" key="3">
    <source>
        <dbReference type="Proteomes" id="UP000748756"/>
    </source>
</evidence>
<name>A0A9P5S1Y4_9FUNG</name>
<feature type="domain" description="WH1" evidence="1">
    <location>
        <begin position="19"/>
        <end position="106"/>
    </location>
</feature>
<dbReference type="AlphaFoldDB" id="A0A9P5S1Y4"/>
<dbReference type="SUPFAM" id="SSF50729">
    <property type="entry name" value="PH domain-like"/>
    <property type="match status" value="1"/>
</dbReference>
<dbReference type="InterPro" id="IPR033927">
    <property type="entry name" value="WASPfam_EVH1"/>
</dbReference>
<dbReference type="Pfam" id="PF00568">
    <property type="entry name" value="WH1"/>
    <property type="match status" value="1"/>
</dbReference>
<sequence length="106" mass="12176">MPSITLNNPEDKATVKRFLSSPHTRIITATVARLYIAYPDPSQWTYAGILGAVALIQTSNTFFLRIVDLLHGQGIVWEQELYEGFIYHQDMPFFHTFQADVRMQNT</sequence>